<reference evidence="3" key="1">
    <citation type="journal article" date="2015" name="Genome Announc.">
        <title>High-Quality Draft Genome Sequence of Desulfovibrio carbinoliphilus FW-101-2B, an Organic Acid-Oxidizing Sulfate-Reducing Bacterium Isolated from Uranium(VI)-Contaminated Groundwater.</title>
        <authorList>
            <person name="Ramsay B.D."/>
            <person name="Hwang C."/>
            <person name="Woo H.L."/>
            <person name="Carroll S.L."/>
            <person name="Lucas S."/>
            <person name="Han J."/>
            <person name="Lapidus A.L."/>
            <person name="Cheng J.F."/>
            <person name="Goodwin L.A."/>
            <person name="Pitluck S."/>
            <person name="Peters L."/>
            <person name="Chertkov O."/>
            <person name="Held B."/>
            <person name="Detter J.C."/>
            <person name="Han C.S."/>
            <person name="Tapia R."/>
            <person name="Land M.L."/>
            <person name="Hauser L.J."/>
            <person name="Kyrpides N.C."/>
            <person name="Ivanova N.N."/>
            <person name="Mikhailova N."/>
            <person name="Pagani I."/>
            <person name="Woyke T."/>
            <person name="Arkin A.P."/>
            <person name="Dehal P."/>
            <person name="Chivian D."/>
            <person name="Criddle C.S."/>
            <person name="Wu W."/>
            <person name="Chakraborty R."/>
            <person name="Hazen T.C."/>
            <person name="Fields M.W."/>
        </authorList>
    </citation>
    <scope>NUCLEOTIDE SEQUENCE [LARGE SCALE GENOMIC DNA]</scope>
    <source>
        <strain evidence="3">FW-101-2B</strain>
    </source>
</reference>
<keyword evidence="1" id="KW-0472">Membrane</keyword>
<dbReference type="AlphaFoldDB" id="G7QE03"/>
<accession>G7QE03</accession>
<evidence type="ECO:0000313" key="3">
    <source>
        <dbReference type="Proteomes" id="UP000004662"/>
    </source>
</evidence>
<keyword evidence="1" id="KW-1133">Transmembrane helix</keyword>
<keyword evidence="1" id="KW-0812">Transmembrane</keyword>
<proteinExistence type="predicted"/>
<name>G7QE03_9BACT</name>
<sequence>MEWMFILLGVGVVVLIVFLLMATKSHDRESVPGRFDFDRYKAEELSRRGLFDHTKWR</sequence>
<gene>
    <name evidence="2" type="ORF">DFW101_0642</name>
</gene>
<protein>
    <submittedName>
        <fullName evidence="2">Uncharacterized protein</fullName>
    </submittedName>
</protein>
<organism evidence="2 3">
    <name type="scientific">Solidesulfovibrio carbinoliphilus subsp. oakridgensis</name>
    <dbReference type="NCBI Taxonomy" id="694327"/>
    <lineage>
        <taxon>Bacteria</taxon>
        <taxon>Pseudomonadati</taxon>
        <taxon>Thermodesulfobacteriota</taxon>
        <taxon>Desulfovibrionia</taxon>
        <taxon>Desulfovibrionales</taxon>
        <taxon>Desulfovibrionaceae</taxon>
        <taxon>Solidesulfovibrio</taxon>
    </lineage>
</organism>
<dbReference type="EMBL" id="CM001368">
    <property type="protein sequence ID" value="EHJ46659.1"/>
    <property type="molecule type" value="Genomic_DNA"/>
</dbReference>
<keyword evidence="3" id="KW-1185">Reference proteome</keyword>
<dbReference type="eggNOG" id="ENOG50318A2">
    <property type="taxonomic scope" value="Bacteria"/>
</dbReference>
<evidence type="ECO:0000313" key="2">
    <source>
        <dbReference type="EMBL" id="EHJ46659.1"/>
    </source>
</evidence>
<dbReference type="Proteomes" id="UP000004662">
    <property type="component" value="Chromosome"/>
</dbReference>
<feature type="transmembrane region" description="Helical" evidence="1">
    <location>
        <begin position="6"/>
        <end position="23"/>
    </location>
</feature>
<dbReference type="HOGENOM" id="CLU_210873_0_0_7"/>
<evidence type="ECO:0000256" key="1">
    <source>
        <dbReference type="SAM" id="Phobius"/>
    </source>
</evidence>